<reference evidence="7" key="3">
    <citation type="submission" date="2025-04" db="UniProtKB">
        <authorList>
            <consortium name="RefSeq"/>
        </authorList>
    </citation>
    <scope>IDENTIFICATION</scope>
    <source>
        <strain evidence="7">Nigerian</strain>
        <tissue evidence="7">Liver and blood</tissue>
    </source>
</reference>
<dbReference type="GO" id="GO:0005737">
    <property type="term" value="C:cytoplasm"/>
    <property type="evidence" value="ECO:0000318"/>
    <property type="project" value="GO_Central"/>
</dbReference>
<dbReference type="Proteomes" id="UP000008143">
    <property type="component" value="Chromosome 7"/>
</dbReference>
<evidence type="ECO:0000259" key="4">
    <source>
        <dbReference type="PROSITE" id="PS50011"/>
    </source>
</evidence>
<protein>
    <submittedName>
        <fullName evidence="5">Ankyrin repeat and kinase domain containing 1</fullName>
    </submittedName>
    <submittedName>
        <fullName evidence="7">Ankyrin repeat and protein kinase domain-containing protein 1</fullName>
    </submittedName>
</protein>
<dbReference type="SUPFAM" id="SSF48403">
    <property type="entry name" value="Ankyrin repeat"/>
    <property type="match status" value="1"/>
</dbReference>
<feature type="repeat" description="ANK" evidence="3">
    <location>
        <begin position="655"/>
        <end position="687"/>
    </location>
</feature>
<sequence length="766" mass="85699">MAEEIDERIGNLIQFKKEDFENDWIPVALGGFGQVYKVRHKKWWTVYAVKCSTAIVGDSELLSTTYNSLLEEASKMEKIKFNYIVQIYGICSNPIGIVMEFMENGSLEKMLPTHTLSWQLKFRFIHEIALGMNFLHSMSPPLLHLDLKPGNILLDSHLHVKISDFGLSKWKENSTRNEYIQRSAIKGTLSYIPPEMFLQSSRLPGTKYDVYSYSIVIWELLAQKKPYAGASMLNIIVKVAAGKRPPIHDISEERPVECQQMIDLMQRCWNQNAKKRPNFSDIVMESHMLLCLVQSPLPEPETNTDNTGEDILKSSSIMLFSENTNDSQQGSTLEDAGSETQNLLRNIMLEDQTWVDDNDFSLLHVAVAQGNLEKVNHFLSLNLNINSKSISGFTPLILAVQKKLPDICMCLIENGADVNITDEDMWSPLHFAAQGGDDRIVRLLLDHSANVDSKERDDWTALHLAAQNGYENVVRVLFTRHTNPNSQEVNGKTALHLATYFGHYKLVKLLISQGANVNSIQNDQRTALHIAADKGYFRVAQHLIQKGANLNFPDQSNYTALHMAAVKGNSMICKLLIKHGANADAKSFQDWTPLHLATYKGHTEIINLLKDGGSNIDSEGDLKWTPLHLAVRYSEELVVSHLLTLGADPEIAEMSGWTALHLAVQRGAFCSVINLIEHKADVNAKNAFGWTPLHVAVLNSNVSIIKTLLLANAKLSIEDNSGCTPLQLAARNRKHDVVALLEGRDNVSSSSDELSGDVGPYLQFHE</sequence>
<dbReference type="InterPro" id="IPR002110">
    <property type="entry name" value="Ankyrin_rpt"/>
</dbReference>
<gene>
    <name evidence="5 7 8" type="primary">ankk1</name>
</gene>
<organism evidence="5">
    <name type="scientific">Xenopus tropicalis</name>
    <name type="common">Western clawed frog</name>
    <name type="synonym">Silurana tropicalis</name>
    <dbReference type="NCBI Taxonomy" id="8364"/>
    <lineage>
        <taxon>Eukaryota</taxon>
        <taxon>Metazoa</taxon>
        <taxon>Chordata</taxon>
        <taxon>Craniata</taxon>
        <taxon>Vertebrata</taxon>
        <taxon>Euteleostomi</taxon>
        <taxon>Amphibia</taxon>
        <taxon>Batrachia</taxon>
        <taxon>Anura</taxon>
        <taxon>Pipoidea</taxon>
        <taxon>Pipidae</taxon>
        <taxon>Xenopodinae</taxon>
        <taxon>Xenopus</taxon>
        <taxon>Silurana</taxon>
    </lineage>
</organism>
<evidence type="ECO:0000313" key="6">
    <source>
        <dbReference type="Proteomes" id="UP000008143"/>
    </source>
</evidence>
<dbReference type="InterPro" id="IPR008271">
    <property type="entry name" value="Ser/Thr_kinase_AS"/>
</dbReference>
<feature type="repeat" description="ANK" evidence="3">
    <location>
        <begin position="589"/>
        <end position="621"/>
    </location>
</feature>
<dbReference type="GO" id="GO:0010564">
    <property type="term" value="P:regulation of cell cycle process"/>
    <property type="evidence" value="ECO:0000318"/>
    <property type="project" value="GO_Central"/>
</dbReference>
<dbReference type="OMA" id="PTHQGWT"/>
<dbReference type="InterPro" id="IPR036770">
    <property type="entry name" value="Ankyrin_rpt-contain_sf"/>
</dbReference>
<dbReference type="Pfam" id="PF07714">
    <property type="entry name" value="PK_Tyr_Ser-Thr"/>
    <property type="match status" value="1"/>
</dbReference>
<dbReference type="PANTHER" id="PTHR24198:SF175">
    <property type="entry name" value="ANKYRIN REPEAT AND PROTEIN KINASE DOMAIN-CONTAINING PROTEIN 1"/>
    <property type="match status" value="1"/>
</dbReference>
<accession>F7E3I1</accession>
<evidence type="ECO:0000313" key="5">
    <source>
        <dbReference type="Ensembl" id="ENSXETP00000025515"/>
    </source>
</evidence>
<keyword evidence="1" id="KW-0677">Repeat</keyword>
<dbReference type="eggNOG" id="KOG0192">
    <property type="taxonomic scope" value="Eukaryota"/>
</dbReference>
<dbReference type="InterPro" id="IPR000719">
    <property type="entry name" value="Prot_kinase_dom"/>
</dbReference>
<dbReference type="Gene3D" id="1.25.40.20">
    <property type="entry name" value="Ankyrin repeat-containing domain"/>
    <property type="match status" value="4"/>
</dbReference>
<dbReference type="CTD" id="255239"/>
<reference evidence="5" key="2">
    <citation type="submission" date="2011-06" db="UniProtKB">
        <authorList>
            <consortium name="Ensembl"/>
        </authorList>
    </citation>
    <scope>IDENTIFICATION</scope>
</reference>
<proteinExistence type="predicted"/>
<dbReference type="SMART" id="SM00248">
    <property type="entry name" value="ANK"/>
    <property type="match status" value="12"/>
</dbReference>
<feature type="domain" description="Protein kinase" evidence="4">
    <location>
        <begin position="21"/>
        <end position="290"/>
    </location>
</feature>
<dbReference type="HOGENOM" id="CLU_015188_0_0_1"/>
<feature type="repeat" description="ANK" evidence="3">
    <location>
        <begin position="424"/>
        <end position="456"/>
    </location>
</feature>
<evidence type="ECO:0000256" key="2">
    <source>
        <dbReference type="ARBA" id="ARBA00023043"/>
    </source>
</evidence>
<feature type="repeat" description="ANK" evidence="3">
    <location>
        <begin position="556"/>
        <end position="588"/>
    </location>
</feature>
<dbReference type="GO" id="GO:0004672">
    <property type="term" value="F:protein kinase activity"/>
    <property type="evidence" value="ECO:0007669"/>
    <property type="project" value="InterPro"/>
</dbReference>
<dbReference type="KEGG" id="xtr:100493231"/>
<dbReference type="SUPFAM" id="SSF56112">
    <property type="entry name" value="Protein kinase-like (PK-like)"/>
    <property type="match status" value="1"/>
</dbReference>
<dbReference type="InterPro" id="IPR001245">
    <property type="entry name" value="Ser-Thr/Tyr_kinase_cat_dom"/>
</dbReference>
<dbReference type="RefSeq" id="XP_002937872.1">
    <property type="nucleotide sequence ID" value="XM_002937826.5"/>
</dbReference>
<feature type="repeat" description="ANK" evidence="3">
    <location>
        <begin position="622"/>
        <end position="654"/>
    </location>
</feature>
<dbReference type="AlphaFoldDB" id="F7E3I1"/>
<evidence type="ECO:0000256" key="1">
    <source>
        <dbReference type="ARBA" id="ARBA00022737"/>
    </source>
</evidence>
<dbReference type="OrthoDB" id="195446at2759"/>
<dbReference type="PRINTS" id="PR01415">
    <property type="entry name" value="ANKYRIN"/>
</dbReference>
<dbReference type="InterPro" id="IPR011009">
    <property type="entry name" value="Kinase-like_dom_sf"/>
</dbReference>
<dbReference type="PROSITE" id="PS50088">
    <property type="entry name" value="ANK_REPEAT"/>
    <property type="match status" value="10"/>
</dbReference>
<dbReference type="GO" id="GO:0005524">
    <property type="term" value="F:ATP binding"/>
    <property type="evidence" value="ECO:0007669"/>
    <property type="project" value="InterPro"/>
</dbReference>
<keyword evidence="7" id="KW-0808">Transferase</keyword>
<dbReference type="AGR" id="Xenbase:XB-GENE-961577"/>
<dbReference type="Pfam" id="PF12796">
    <property type="entry name" value="Ank_2"/>
    <property type="match status" value="3"/>
</dbReference>
<dbReference type="PANTHER" id="PTHR24198">
    <property type="entry name" value="ANKYRIN REPEAT AND PROTEIN KINASE DOMAIN-CONTAINING PROTEIN"/>
    <property type="match status" value="1"/>
</dbReference>
<dbReference type="PROSITE" id="PS00108">
    <property type="entry name" value="PROTEIN_KINASE_ST"/>
    <property type="match status" value="1"/>
</dbReference>
<keyword evidence="6" id="KW-1185">Reference proteome</keyword>
<keyword evidence="2 3" id="KW-0040">ANK repeat</keyword>
<feature type="repeat" description="ANK" evidence="3">
    <location>
        <begin position="391"/>
        <end position="423"/>
    </location>
</feature>
<feature type="repeat" description="ANK" evidence="3">
    <location>
        <begin position="490"/>
        <end position="522"/>
    </location>
</feature>
<dbReference type="GeneID" id="100493231"/>
<dbReference type="PROSITE" id="PS50297">
    <property type="entry name" value="ANK_REP_REGION"/>
    <property type="match status" value="10"/>
</dbReference>
<dbReference type="Pfam" id="PF00023">
    <property type="entry name" value="Ank"/>
    <property type="match status" value="2"/>
</dbReference>
<dbReference type="GeneTree" id="ENSGT00940000162060"/>
<reference evidence="5" key="1">
    <citation type="journal article" date="2010" name="Science">
        <title>The genome of the Western clawed frog Xenopus tropicalis.</title>
        <authorList>
            <person name="Hellsten U."/>
            <person name="Harland R.M."/>
            <person name="Gilchrist M.J."/>
            <person name="Hendrix D."/>
            <person name="Jurka J."/>
            <person name="Kapitonov V."/>
            <person name="Ovcharenko I."/>
            <person name="Putnam N.H."/>
            <person name="Shu S."/>
            <person name="Taher L."/>
            <person name="Blitz I.L."/>
            <person name="Blumberg B."/>
            <person name="Dichmann D.S."/>
            <person name="Dubchak I."/>
            <person name="Amaya E."/>
            <person name="Detter J.C."/>
            <person name="Fletcher R."/>
            <person name="Gerhard D.S."/>
            <person name="Goodstein D."/>
            <person name="Graves T."/>
            <person name="Grigoriev I.V."/>
            <person name="Grimwood J."/>
            <person name="Kawashima T."/>
            <person name="Lindquist E."/>
            <person name="Lucas S.M."/>
            <person name="Mead P.E."/>
            <person name="Mitros T."/>
            <person name="Ogino H."/>
            <person name="Ohta Y."/>
            <person name="Poliakov A.V."/>
            <person name="Pollet N."/>
            <person name="Robert J."/>
            <person name="Salamov A."/>
            <person name="Sater A.K."/>
            <person name="Schmutz J."/>
            <person name="Terry A."/>
            <person name="Vize P.D."/>
            <person name="Warren W.C."/>
            <person name="Wells D."/>
            <person name="Wills A."/>
            <person name="Wilson R.K."/>
            <person name="Zimmerman L.B."/>
            <person name="Zorn A.M."/>
            <person name="Grainger R."/>
            <person name="Grammer T."/>
            <person name="Khokha M.K."/>
            <person name="Richardson P.M."/>
            <person name="Rokhsar D.S."/>
        </authorList>
    </citation>
    <scope>NUCLEOTIDE SEQUENCE [LARGE SCALE GENOMIC DNA]</scope>
    <source>
        <strain evidence="5">Nigerian</strain>
    </source>
</reference>
<name>F7E3I1_XENTR</name>
<feature type="repeat" description="ANK" evidence="3">
    <location>
        <begin position="457"/>
        <end position="489"/>
    </location>
</feature>
<evidence type="ECO:0000256" key="3">
    <source>
        <dbReference type="PROSITE-ProRule" id="PRU00023"/>
    </source>
</evidence>
<dbReference type="Gene3D" id="1.10.510.10">
    <property type="entry name" value="Transferase(Phosphotransferase) domain 1"/>
    <property type="match status" value="1"/>
</dbReference>
<dbReference type="Ensembl" id="ENSXETT00000025515">
    <property type="protein sequence ID" value="ENSXETP00000025515"/>
    <property type="gene ID" value="ENSXETG00000011663"/>
</dbReference>
<dbReference type="Bgee" id="ENSXETG00000011663">
    <property type="expression patterns" value="Expressed in embryo"/>
</dbReference>
<dbReference type="PROSITE" id="PS50011">
    <property type="entry name" value="PROTEIN_KINASE_DOM"/>
    <property type="match status" value="1"/>
</dbReference>
<evidence type="ECO:0000313" key="7">
    <source>
        <dbReference type="RefSeq" id="XP_002937872.1"/>
    </source>
</evidence>
<dbReference type="Xenbase" id="XB-GENE-961577">
    <property type="gene designation" value="ankk1"/>
</dbReference>
<dbReference type="SMART" id="SM00220">
    <property type="entry name" value="S_TKc"/>
    <property type="match status" value="1"/>
</dbReference>
<feature type="repeat" description="ANK" evidence="3">
    <location>
        <begin position="688"/>
        <end position="720"/>
    </location>
</feature>
<evidence type="ECO:0000313" key="8">
    <source>
        <dbReference type="Xenbase" id="XB-GENE-961577"/>
    </source>
</evidence>
<feature type="repeat" description="ANK" evidence="3">
    <location>
        <begin position="523"/>
        <end position="555"/>
    </location>
</feature>
<keyword evidence="7" id="KW-0418">Kinase</keyword>